<evidence type="ECO:0000256" key="2">
    <source>
        <dbReference type="SAM" id="MobiDB-lite"/>
    </source>
</evidence>
<evidence type="ECO:0008006" key="5">
    <source>
        <dbReference type="Google" id="ProtNLM"/>
    </source>
</evidence>
<dbReference type="Gene3D" id="1.20.58.300">
    <property type="entry name" value="FlgN-like"/>
    <property type="match status" value="1"/>
</dbReference>
<keyword evidence="1" id="KW-1005">Bacterial flagellum biogenesis</keyword>
<dbReference type="InterPro" id="IPR007809">
    <property type="entry name" value="FlgN-like"/>
</dbReference>
<dbReference type="RefSeq" id="WP_345477437.1">
    <property type="nucleotide sequence ID" value="NZ_BAABLW010000007.1"/>
</dbReference>
<reference evidence="4" key="1">
    <citation type="journal article" date="2019" name="Int. J. Syst. Evol. Microbiol.">
        <title>The Global Catalogue of Microorganisms (GCM) 10K type strain sequencing project: providing services to taxonomists for standard genome sequencing and annotation.</title>
        <authorList>
            <consortium name="The Broad Institute Genomics Platform"/>
            <consortium name="The Broad Institute Genome Sequencing Center for Infectious Disease"/>
            <person name="Wu L."/>
            <person name="Ma J."/>
        </authorList>
    </citation>
    <scope>NUCLEOTIDE SEQUENCE [LARGE SCALE GENOMIC DNA]</scope>
    <source>
        <strain evidence="4">JCM 19129</strain>
    </source>
</reference>
<protein>
    <recommendedName>
        <fullName evidence="5">Flagellar biosynthesis protein FlgN</fullName>
    </recommendedName>
</protein>
<feature type="region of interest" description="Disordered" evidence="2">
    <location>
        <begin position="135"/>
        <end position="159"/>
    </location>
</feature>
<name>A0ABP9G300_9MICC</name>
<organism evidence="3 4">
    <name type="scientific">Nesterenkonia rhizosphaerae</name>
    <dbReference type="NCBI Taxonomy" id="1348272"/>
    <lineage>
        <taxon>Bacteria</taxon>
        <taxon>Bacillati</taxon>
        <taxon>Actinomycetota</taxon>
        <taxon>Actinomycetes</taxon>
        <taxon>Micrococcales</taxon>
        <taxon>Micrococcaceae</taxon>
        <taxon>Nesterenkonia</taxon>
    </lineage>
</organism>
<gene>
    <name evidence="3" type="ORF">GCM10025790_14970</name>
</gene>
<keyword evidence="4" id="KW-1185">Reference proteome</keyword>
<feature type="compositionally biased region" description="Basic and acidic residues" evidence="2">
    <location>
        <begin position="150"/>
        <end position="159"/>
    </location>
</feature>
<dbReference type="SUPFAM" id="SSF140566">
    <property type="entry name" value="FlgN-like"/>
    <property type="match status" value="1"/>
</dbReference>
<proteinExistence type="predicted"/>
<dbReference type="Proteomes" id="UP001500368">
    <property type="component" value="Unassembled WGS sequence"/>
</dbReference>
<evidence type="ECO:0000313" key="3">
    <source>
        <dbReference type="EMBL" id="GAA4919972.1"/>
    </source>
</evidence>
<comment type="caution">
    <text evidence="3">The sequence shown here is derived from an EMBL/GenBank/DDBJ whole genome shotgun (WGS) entry which is preliminary data.</text>
</comment>
<evidence type="ECO:0000313" key="4">
    <source>
        <dbReference type="Proteomes" id="UP001500368"/>
    </source>
</evidence>
<accession>A0ABP9G300</accession>
<sequence>MPMTSLNALLWREREMLDLLEFKLEEQQLLLVGGKSQWLDRATKEIDIVLEKVNAASLARAVESATVAAELGLDDDAPLSQIVAATSEEAWRETLESHLGALRSAAARIAQLRDTNSAYLRSAHRATQETLAALDTDAYGGPGNSSSPDADPRILDTEI</sequence>
<dbReference type="Pfam" id="PF05130">
    <property type="entry name" value="FlgN"/>
    <property type="match status" value="1"/>
</dbReference>
<dbReference type="InterPro" id="IPR036679">
    <property type="entry name" value="FlgN-like_sf"/>
</dbReference>
<dbReference type="EMBL" id="BAABLW010000007">
    <property type="protein sequence ID" value="GAA4919972.1"/>
    <property type="molecule type" value="Genomic_DNA"/>
</dbReference>
<evidence type="ECO:0000256" key="1">
    <source>
        <dbReference type="ARBA" id="ARBA00022795"/>
    </source>
</evidence>